<proteinExistence type="predicted"/>
<keyword evidence="2" id="KW-1185">Reference proteome</keyword>
<evidence type="ECO:0000313" key="2">
    <source>
        <dbReference type="Proteomes" id="UP000652761"/>
    </source>
</evidence>
<gene>
    <name evidence="1" type="ORF">Taro_056165</name>
</gene>
<dbReference type="AlphaFoldDB" id="A0A843XVD9"/>
<organism evidence="1 2">
    <name type="scientific">Colocasia esculenta</name>
    <name type="common">Wild taro</name>
    <name type="synonym">Arum esculentum</name>
    <dbReference type="NCBI Taxonomy" id="4460"/>
    <lineage>
        <taxon>Eukaryota</taxon>
        <taxon>Viridiplantae</taxon>
        <taxon>Streptophyta</taxon>
        <taxon>Embryophyta</taxon>
        <taxon>Tracheophyta</taxon>
        <taxon>Spermatophyta</taxon>
        <taxon>Magnoliopsida</taxon>
        <taxon>Liliopsida</taxon>
        <taxon>Araceae</taxon>
        <taxon>Aroideae</taxon>
        <taxon>Colocasieae</taxon>
        <taxon>Colocasia</taxon>
    </lineage>
</organism>
<dbReference type="EMBL" id="NMUH01015082">
    <property type="protein sequence ID" value="MQM23103.1"/>
    <property type="molecule type" value="Genomic_DNA"/>
</dbReference>
<evidence type="ECO:0000313" key="1">
    <source>
        <dbReference type="EMBL" id="MQM23103.1"/>
    </source>
</evidence>
<sequence>MAMYVDVYFSKILCAADPEIPQFALLSDWGAVSNGSPIASTQKPQGPAYKNSLLRLEEISLSLWQRNPRAVRKPKASSGDLHRLEDSLDIRECFPDSGVQRDSPQSPELGGFGGFLALAEESFSDLLFPIIWLHAVDVVVYLLVMASGGEMSQGVRTRVSSRPQHPRVLCFLLHHQWIMECSCRV</sequence>
<protein>
    <submittedName>
        <fullName evidence="1">Uncharacterized protein</fullName>
    </submittedName>
</protein>
<reference evidence="1" key="1">
    <citation type="submission" date="2017-07" db="EMBL/GenBank/DDBJ databases">
        <title>Taro Niue Genome Assembly and Annotation.</title>
        <authorList>
            <person name="Atibalentja N."/>
            <person name="Keating K."/>
            <person name="Fields C.J."/>
        </authorList>
    </citation>
    <scope>NUCLEOTIDE SEQUENCE</scope>
    <source>
        <strain evidence="1">Niue_2</strain>
        <tissue evidence="1">Leaf</tissue>
    </source>
</reference>
<accession>A0A843XVD9</accession>
<name>A0A843XVD9_COLES</name>
<dbReference type="Proteomes" id="UP000652761">
    <property type="component" value="Unassembled WGS sequence"/>
</dbReference>
<comment type="caution">
    <text evidence="1">The sequence shown here is derived from an EMBL/GenBank/DDBJ whole genome shotgun (WGS) entry which is preliminary data.</text>
</comment>